<gene>
    <name evidence="1" type="ORF">PRUPE_6G152100</name>
</gene>
<keyword evidence="2" id="KW-1185">Reference proteome</keyword>
<evidence type="ECO:0000313" key="2">
    <source>
        <dbReference type="Proteomes" id="UP000006882"/>
    </source>
</evidence>
<organism evidence="1 2">
    <name type="scientific">Prunus persica</name>
    <name type="common">Peach</name>
    <name type="synonym">Amygdalus persica</name>
    <dbReference type="NCBI Taxonomy" id="3760"/>
    <lineage>
        <taxon>Eukaryota</taxon>
        <taxon>Viridiplantae</taxon>
        <taxon>Streptophyta</taxon>
        <taxon>Embryophyta</taxon>
        <taxon>Tracheophyta</taxon>
        <taxon>Spermatophyta</taxon>
        <taxon>Magnoliopsida</taxon>
        <taxon>eudicotyledons</taxon>
        <taxon>Gunneridae</taxon>
        <taxon>Pentapetalae</taxon>
        <taxon>rosids</taxon>
        <taxon>fabids</taxon>
        <taxon>Rosales</taxon>
        <taxon>Rosaceae</taxon>
        <taxon>Amygdaloideae</taxon>
        <taxon>Amygdaleae</taxon>
        <taxon>Prunus</taxon>
    </lineage>
</organism>
<accession>A0A251NQS8</accession>
<dbReference type="Proteomes" id="UP000006882">
    <property type="component" value="Chromosome G6"/>
</dbReference>
<protein>
    <submittedName>
        <fullName evidence="1">Uncharacterized protein</fullName>
    </submittedName>
</protein>
<dbReference type="Gramene" id="ONI01669">
    <property type="protein sequence ID" value="ONI01669"/>
    <property type="gene ID" value="PRUPE_6G152100"/>
</dbReference>
<dbReference type="AlphaFoldDB" id="A0A251NQS8"/>
<proteinExistence type="predicted"/>
<name>A0A251NQS8_PRUPE</name>
<reference evidence="1 2" key="1">
    <citation type="journal article" date="2013" name="Nat. Genet.">
        <title>The high-quality draft genome of peach (Prunus persica) identifies unique patterns of genetic diversity, domestication and genome evolution.</title>
        <authorList>
            <consortium name="International Peach Genome Initiative"/>
            <person name="Verde I."/>
            <person name="Abbott A.G."/>
            <person name="Scalabrin S."/>
            <person name="Jung S."/>
            <person name="Shu S."/>
            <person name="Marroni F."/>
            <person name="Zhebentyayeva T."/>
            <person name="Dettori M.T."/>
            <person name="Grimwood J."/>
            <person name="Cattonaro F."/>
            <person name="Zuccolo A."/>
            <person name="Rossini L."/>
            <person name="Jenkins J."/>
            <person name="Vendramin E."/>
            <person name="Meisel L.A."/>
            <person name="Decroocq V."/>
            <person name="Sosinski B."/>
            <person name="Prochnik S."/>
            <person name="Mitros T."/>
            <person name="Policriti A."/>
            <person name="Cipriani G."/>
            <person name="Dondini L."/>
            <person name="Ficklin S."/>
            <person name="Goodstein D.M."/>
            <person name="Xuan P."/>
            <person name="Del Fabbro C."/>
            <person name="Aramini V."/>
            <person name="Copetti D."/>
            <person name="Gonzalez S."/>
            <person name="Horner D.S."/>
            <person name="Falchi R."/>
            <person name="Lucas S."/>
            <person name="Mica E."/>
            <person name="Maldonado J."/>
            <person name="Lazzari B."/>
            <person name="Bielenberg D."/>
            <person name="Pirona R."/>
            <person name="Miculan M."/>
            <person name="Barakat A."/>
            <person name="Testolin R."/>
            <person name="Stella A."/>
            <person name="Tartarini S."/>
            <person name="Tonutti P."/>
            <person name="Arus P."/>
            <person name="Orellana A."/>
            <person name="Wells C."/>
            <person name="Main D."/>
            <person name="Vizzotto G."/>
            <person name="Silva H."/>
            <person name="Salamini F."/>
            <person name="Schmutz J."/>
            <person name="Morgante M."/>
            <person name="Rokhsar D.S."/>
        </authorList>
    </citation>
    <scope>NUCLEOTIDE SEQUENCE [LARGE SCALE GENOMIC DNA]</scope>
    <source>
        <strain evidence="2">cv. Nemared</strain>
    </source>
</reference>
<dbReference type="EMBL" id="CM007656">
    <property type="protein sequence ID" value="ONI01669.1"/>
    <property type="molecule type" value="Genomic_DNA"/>
</dbReference>
<sequence>MSPNKRKQNTHMVSILLSTSTNLWPKVIYSIYSTVDHRKVSLKINEFHCHIFINALEYTCLGMLFQKCLCKYCLC</sequence>
<evidence type="ECO:0000313" key="1">
    <source>
        <dbReference type="EMBL" id="ONI01669.1"/>
    </source>
</evidence>